<dbReference type="EMBL" id="MDTU01000001">
    <property type="protein sequence ID" value="ODN42206.1"/>
    <property type="molecule type" value="Genomic_DNA"/>
</dbReference>
<feature type="compositionally biased region" description="Basic and acidic residues" evidence="1">
    <location>
        <begin position="259"/>
        <end position="271"/>
    </location>
</feature>
<organism evidence="2 3">
    <name type="scientific">Piscirickettsia litoralis</name>
    <dbReference type="NCBI Taxonomy" id="1891921"/>
    <lineage>
        <taxon>Bacteria</taxon>
        <taxon>Pseudomonadati</taxon>
        <taxon>Pseudomonadota</taxon>
        <taxon>Gammaproteobacteria</taxon>
        <taxon>Thiotrichales</taxon>
        <taxon>Piscirickettsiaceae</taxon>
        <taxon>Piscirickettsia</taxon>
    </lineage>
</organism>
<feature type="region of interest" description="Disordered" evidence="1">
    <location>
        <begin position="259"/>
        <end position="293"/>
    </location>
</feature>
<reference evidence="2 3" key="1">
    <citation type="submission" date="2016-08" db="EMBL/GenBank/DDBJ databases">
        <title>Draft genome sequence of Candidatus Piscirickettsia litoralis, from seawater.</title>
        <authorList>
            <person name="Wan X."/>
            <person name="Lee A.J."/>
            <person name="Hou S."/>
            <person name="Donachie S.P."/>
        </authorList>
    </citation>
    <scope>NUCLEOTIDE SEQUENCE [LARGE SCALE GENOMIC DNA]</scope>
    <source>
        <strain evidence="2 3">Y2</strain>
    </source>
</reference>
<evidence type="ECO:0000256" key="1">
    <source>
        <dbReference type="SAM" id="MobiDB-lite"/>
    </source>
</evidence>
<keyword evidence="3" id="KW-1185">Reference proteome</keyword>
<comment type="caution">
    <text evidence="2">The sequence shown here is derived from an EMBL/GenBank/DDBJ whole genome shotgun (WGS) entry which is preliminary data.</text>
</comment>
<evidence type="ECO:0000313" key="2">
    <source>
        <dbReference type="EMBL" id="ODN42206.1"/>
    </source>
</evidence>
<evidence type="ECO:0000313" key="3">
    <source>
        <dbReference type="Proteomes" id="UP000094329"/>
    </source>
</evidence>
<gene>
    <name evidence="2" type="ORF">BGC07_03725</name>
</gene>
<name>A0ABX3A018_9GAMM</name>
<feature type="compositionally biased region" description="Polar residues" evidence="1">
    <location>
        <begin position="272"/>
        <end position="285"/>
    </location>
</feature>
<protein>
    <submittedName>
        <fullName evidence="2">Uncharacterized protein</fullName>
    </submittedName>
</protein>
<accession>A0ABX3A018</accession>
<sequence length="293" mass="33226">MSLMHAQDHVAPVEKQDKKNANVLRWFNKRLFPRIAAMLEKKPEKGLAMADDSCAKQAILEAIAEYIKVIEETLPRYKDMALVFKIRSFISDALPIYHAKPKPDPVINETKDQEEKVLNQDLMLTESEIKFQPVSVGQALPAHTTAVAMQANPTVNSSKWQKLLQSIEQAKQLYDNQQFNKAFLLTDHLEKKLKSFDPLEYFEEELSGLADLKAVLIPYAVDIESTHRNNTMAWKKAQDVCDMSITTFMKKVDDKVLSGNEELNRQSKKTTETQIKQEGNSSSSGELDDVVKG</sequence>
<dbReference type="Proteomes" id="UP000094329">
    <property type="component" value="Unassembled WGS sequence"/>
</dbReference>
<proteinExistence type="predicted"/>